<evidence type="ECO:0000313" key="2">
    <source>
        <dbReference type="EMBL" id="KAL2284879.1"/>
    </source>
</evidence>
<comment type="caution">
    <text evidence="2">The sequence shown here is derived from an EMBL/GenBank/DDBJ whole genome shotgun (WGS) entry which is preliminary data.</text>
</comment>
<evidence type="ECO:0000256" key="1">
    <source>
        <dbReference type="SAM" id="MobiDB-lite"/>
    </source>
</evidence>
<feature type="compositionally biased region" description="Low complexity" evidence="1">
    <location>
        <begin position="23"/>
        <end position="33"/>
    </location>
</feature>
<feature type="compositionally biased region" description="Polar residues" evidence="1">
    <location>
        <begin position="67"/>
        <end position="78"/>
    </location>
</feature>
<feature type="region of interest" description="Disordered" evidence="1">
    <location>
        <begin position="1"/>
        <end position="78"/>
    </location>
</feature>
<organism evidence="2 3">
    <name type="scientific">Diaporthe vaccinii</name>
    <dbReference type="NCBI Taxonomy" id="105482"/>
    <lineage>
        <taxon>Eukaryota</taxon>
        <taxon>Fungi</taxon>
        <taxon>Dikarya</taxon>
        <taxon>Ascomycota</taxon>
        <taxon>Pezizomycotina</taxon>
        <taxon>Sordariomycetes</taxon>
        <taxon>Sordariomycetidae</taxon>
        <taxon>Diaporthales</taxon>
        <taxon>Diaporthaceae</taxon>
        <taxon>Diaporthe</taxon>
        <taxon>Diaporthe eres species complex</taxon>
    </lineage>
</organism>
<feature type="compositionally biased region" description="Basic and acidic residues" evidence="1">
    <location>
        <begin position="46"/>
        <end position="66"/>
    </location>
</feature>
<keyword evidence="3" id="KW-1185">Reference proteome</keyword>
<evidence type="ECO:0000313" key="3">
    <source>
        <dbReference type="Proteomes" id="UP001600888"/>
    </source>
</evidence>
<feature type="region of interest" description="Disordered" evidence="1">
    <location>
        <begin position="334"/>
        <end position="387"/>
    </location>
</feature>
<dbReference type="EMBL" id="JBAWTH010000034">
    <property type="protein sequence ID" value="KAL2284879.1"/>
    <property type="molecule type" value="Genomic_DNA"/>
</dbReference>
<name>A0ABR4ER25_9PEZI</name>
<protein>
    <submittedName>
        <fullName evidence="2">Uncharacterized protein</fullName>
    </submittedName>
</protein>
<dbReference type="Proteomes" id="UP001600888">
    <property type="component" value="Unassembled WGS sequence"/>
</dbReference>
<accession>A0ABR4ER25</accession>
<reference evidence="2 3" key="1">
    <citation type="submission" date="2024-03" db="EMBL/GenBank/DDBJ databases">
        <title>A high-quality draft genome sequence of Diaporthe vaccinii, a causative agent of upright dieback and viscid rot disease in cranberry plants.</title>
        <authorList>
            <person name="Sarrasin M."/>
            <person name="Lang B.F."/>
            <person name="Burger G."/>
        </authorList>
    </citation>
    <scope>NUCLEOTIDE SEQUENCE [LARGE SCALE GENOMIC DNA]</scope>
    <source>
        <strain evidence="2 3">IS7</strain>
    </source>
</reference>
<sequence length="425" mass="46957">MAEDTIMLDPSMDMDTDAPPVPSNRSTSAATSRRLLRPRRILLPANEKRGNHQVDDSLKPRPDSKVQKSSSNTNAIHQKLSYNDKQRRKVIMINAQRNRKLRIQQAIANGSFQVRSLSYDSVETDQGEPQQLERLNKALVTQALYSPVPGMAFDPTMASFSEADMDDLVQALEAFQRHLARKGLVILSDRAGPLLRAFARDVLAIVLLQPEKPGCNISEDDFWTRVSLHYQQSKKLKWLTVRVTKLLESTEEDTAPKWGKKSPFAAHVDMVVDALKAPGNHPVLDKALAEANEDIPPFIVAQPSTLRCLMGHFEIARSRYLANLNYSLDAGNQSSLGPHKPAPGFGKPPGNQGQYASSEDENDDLQGGIFDGGVEDNTQVEEGVPSSHTQWFLAKLDNWMSSKNGQQQGGVDVDMLSALGLGEPK</sequence>
<gene>
    <name evidence="2" type="ORF">FJTKL_08695</name>
</gene>
<proteinExistence type="predicted"/>